<organism evidence="1 2">
    <name type="scientific">Trichonephila clavata</name>
    <name type="common">Joro spider</name>
    <name type="synonym">Nephila clavata</name>
    <dbReference type="NCBI Taxonomy" id="2740835"/>
    <lineage>
        <taxon>Eukaryota</taxon>
        <taxon>Metazoa</taxon>
        <taxon>Ecdysozoa</taxon>
        <taxon>Arthropoda</taxon>
        <taxon>Chelicerata</taxon>
        <taxon>Arachnida</taxon>
        <taxon>Araneae</taxon>
        <taxon>Araneomorphae</taxon>
        <taxon>Entelegynae</taxon>
        <taxon>Araneoidea</taxon>
        <taxon>Nephilidae</taxon>
        <taxon>Trichonephila</taxon>
    </lineage>
</organism>
<protein>
    <submittedName>
        <fullName evidence="1">Uncharacterized protein</fullName>
    </submittedName>
</protein>
<sequence>MAITPYFSPTSPSTPNTILPRSVNIINPSFSPISPRRYRQTGNKNDLILRIVEDDNNKRKSDGTLDELNILRMQSLNDDEDTLSDNSQLLTEIESLRKQVELFSNSSKQSPLPIPPPSQIDPNIAAILSTIMETQKQFLERQEVERISTLANWSDELKLTKAISLLSGSAKNWQLTTGQ</sequence>
<dbReference type="AlphaFoldDB" id="A0A8X6IS20"/>
<reference evidence="1" key="1">
    <citation type="submission" date="2020-07" db="EMBL/GenBank/DDBJ databases">
        <title>Multicomponent nature underlies the extraordinary mechanical properties of spider dragline silk.</title>
        <authorList>
            <person name="Kono N."/>
            <person name="Nakamura H."/>
            <person name="Mori M."/>
            <person name="Yoshida Y."/>
            <person name="Ohtoshi R."/>
            <person name="Malay A.D."/>
            <person name="Moran D.A.P."/>
            <person name="Tomita M."/>
            <person name="Numata K."/>
            <person name="Arakawa K."/>
        </authorList>
    </citation>
    <scope>NUCLEOTIDE SEQUENCE</scope>
</reference>
<dbReference type="Proteomes" id="UP000887116">
    <property type="component" value="Unassembled WGS sequence"/>
</dbReference>
<dbReference type="OrthoDB" id="7288680at2759"/>
<keyword evidence="2" id="KW-1185">Reference proteome</keyword>
<gene>
    <name evidence="1" type="ORF">TNCT_218481</name>
</gene>
<comment type="caution">
    <text evidence="1">The sequence shown here is derived from an EMBL/GenBank/DDBJ whole genome shotgun (WGS) entry which is preliminary data.</text>
</comment>
<accession>A0A8X6IS20</accession>
<evidence type="ECO:0000313" key="1">
    <source>
        <dbReference type="EMBL" id="GFQ99872.1"/>
    </source>
</evidence>
<evidence type="ECO:0000313" key="2">
    <source>
        <dbReference type="Proteomes" id="UP000887116"/>
    </source>
</evidence>
<name>A0A8X6IS20_TRICU</name>
<proteinExistence type="predicted"/>
<dbReference type="EMBL" id="BMAO01025064">
    <property type="protein sequence ID" value="GFQ99872.1"/>
    <property type="molecule type" value="Genomic_DNA"/>
</dbReference>